<dbReference type="PANTHER" id="PTHR43792">
    <property type="entry name" value="GNAT FAMILY, PUTATIVE (AFU_ORTHOLOGUE AFUA_3G00765)-RELATED-RELATED"/>
    <property type="match status" value="1"/>
</dbReference>
<evidence type="ECO:0000256" key="3">
    <source>
        <dbReference type="ARBA" id="ARBA00038502"/>
    </source>
</evidence>
<reference evidence="5 6" key="1">
    <citation type="submission" date="2019-06" db="EMBL/GenBank/DDBJ databases">
        <authorList>
            <person name="Meng X."/>
        </authorList>
    </citation>
    <scope>NUCLEOTIDE SEQUENCE [LARGE SCALE GENOMIC DNA]</scope>
    <source>
        <strain evidence="5 6">M625</strain>
    </source>
</reference>
<gene>
    <name evidence="5" type="ORF">FHK87_23805</name>
</gene>
<keyword evidence="1 5" id="KW-0808">Transferase</keyword>
<feature type="domain" description="N-acetyltransferase" evidence="4">
    <location>
        <begin position="8"/>
        <end position="167"/>
    </location>
</feature>
<dbReference type="Gene3D" id="3.40.630.30">
    <property type="match status" value="1"/>
</dbReference>
<dbReference type="OrthoDB" id="9811523at2"/>
<keyword evidence="2" id="KW-0012">Acyltransferase</keyword>
<dbReference type="SUPFAM" id="SSF55729">
    <property type="entry name" value="Acyl-CoA N-acyltransferases (Nat)"/>
    <property type="match status" value="1"/>
</dbReference>
<comment type="caution">
    <text evidence="5">The sequence shown here is derived from an EMBL/GenBank/DDBJ whole genome shotgun (WGS) entry which is preliminary data.</text>
</comment>
<dbReference type="InterPro" id="IPR016181">
    <property type="entry name" value="Acyl_CoA_acyltransferase"/>
</dbReference>
<dbReference type="EMBL" id="VFWZ01000009">
    <property type="protein sequence ID" value="TPN82448.1"/>
    <property type="molecule type" value="Genomic_DNA"/>
</dbReference>
<comment type="similarity">
    <text evidence="3">Belongs to the acetyltransferase family. RimJ subfamily.</text>
</comment>
<dbReference type="Proteomes" id="UP000315540">
    <property type="component" value="Unassembled WGS sequence"/>
</dbReference>
<dbReference type="Pfam" id="PF13302">
    <property type="entry name" value="Acetyltransf_3"/>
    <property type="match status" value="1"/>
</dbReference>
<evidence type="ECO:0000259" key="4">
    <source>
        <dbReference type="PROSITE" id="PS51186"/>
    </source>
</evidence>
<sequence length="180" mass="20910">MKLETRRLRLRLVQLSDLGDVHRLHSIKEVDQYNTLGIPTNQLVTEVILEEWIRSIHLRQEYIYVIELKEDSSFIGLIALCLGNAKYKIATVWYKLDPTFWGQGYATEALKLVLFFGFEDIDLHRIEAGCAVDNVGSIRVLEKVGMIKEGHKREVLPLATGWSDNYEYAMLQKDWEQLKN</sequence>
<dbReference type="PROSITE" id="PS51186">
    <property type="entry name" value="GNAT"/>
    <property type="match status" value="1"/>
</dbReference>
<protein>
    <submittedName>
        <fullName evidence="5">GNAT family N-acetyltransferase</fullName>
    </submittedName>
</protein>
<dbReference type="InterPro" id="IPR000182">
    <property type="entry name" value="GNAT_dom"/>
</dbReference>
<organism evidence="5 6">
    <name type="scientific">Aquimarina algicola</name>
    <dbReference type="NCBI Taxonomy" id="2589995"/>
    <lineage>
        <taxon>Bacteria</taxon>
        <taxon>Pseudomonadati</taxon>
        <taxon>Bacteroidota</taxon>
        <taxon>Flavobacteriia</taxon>
        <taxon>Flavobacteriales</taxon>
        <taxon>Flavobacteriaceae</taxon>
        <taxon>Aquimarina</taxon>
    </lineage>
</organism>
<keyword evidence="6" id="KW-1185">Reference proteome</keyword>
<evidence type="ECO:0000256" key="2">
    <source>
        <dbReference type="ARBA" id="ARBA00023315"/>
    </source>
</evidence>
<accession>A0A504J366</accession>
<name>A0A504J366_9FLAO</name>
<dbReference type="InterPro" id="IPR051531">
    <property type="entry name" value="N-acetyltransferase"/>
</dbReference>
<dbReference type="PANTHER" id="PTHR43792:SF8">
    <property type="entry name" value="[RIBOSOMAL PROTEIN US5]-ALANINE N-ACETYLTRANSFERASE"/>
    <property type="match status" value="1"/>
</dbReference>
<dbReference type="RefSeq" id="WP_140597380.1">
    <property type="nucleotide sequence ID" value="NZ_VFWZ01000009.1"/>
</dbReference>
<evidence type="ECO:0000256" key="1">
    <source>
        <dbReference type="ARBA" id="ARBA00022679"/>
    </source>
</evidence>
<dbReference type="AlphaFoldDB" id="A0A504J366"/>
<evidence type="ECO:0000313" key="6">
    <source>
        <dbReference type="Proteomes" id="UP000315540"/>
    </source>
</evidence>
<evidence type="ECO:0000313" key="5">
    <source>
        <dbReference type="EMBL" id="TPN82448.1"/>
    </source>
</evidence>
<proteinExistence type="inferred from homology"/>
<dbReference type="GO" id="GO:0016747">
    <property type="term" value="F:acyltransferase activity, transferring groups other than amino-acyl groups"/>
    <property type="evidence" value="ECO:0007669"/>
    <property type="project" value="InterPro"/>
</dbReference>